<reference evidence="10 11" key="1">
    <citation type="journal article" date="2015" name="Parasit. Vectors">
        <title>Draft genome of the scabies mite.</title>
        <authorList>
            <person name="Rider S.D.Jr."/>
            <person name="Morgan M.S."/>
            <person name="Arlian L.G."/>
        </authorList>
    </citation>
    <scope>NUCLEOTIDE SEQUENCE [LARGE SCALE GENOMIC DNA]</scope>
    <source>
        <strain evidence="10">Arlian Lab</strain>
    </source>
</reference>
<comment type="caution">
    <text evidence="8">Lacks conserved residue(s) required for the propagation of feature annotation.</text>
</comment>
<evidence type="ECO:0000256" key="8">
    <source>
        <dbReference type="PROSITE-ProRule" id="PRU00124"/>
    </source>
</evidence>
<gene>
    <name evidence="10" type="ORF">QR98_0066460</name>
</gene>
<evidence type="ECO:0000256" key="1">
    <source>
        <dbReference type="ARBA" id="ARBA00004167"/>
    </source>
</evidence>
<dbReference type="PROSITE" id="PS01209">
    <property type="entry name" value="LDLRA_1"/>
    <property type="match status" value="1"/>
</dbReference>
<evidence type="ECO:0000313" key="11">
    <source>
        <dbReference type="Proteomes" id="UP000616769"/>
    </source>
</evidence>
<dbReference type="Proteomes" id="UP000616769">
    <property type="component" value="Unassembled WGS sequence"/>
</dbReference>
<dbReference type="GO" id="GO:0016192">
    <property type="term" value="P:vesicle-mediated transport"/>
    <property type="evidence" value="ECO:0007669"/>
    <property type="project" value="UniProtKB-ARBA"/>
</dbReference>
<evidence type="ECO:0000256" key="5">
    <source>
        <dbReference type="ARBA" id="ARBA00022989"/>
    </source>
</evidence>
<evidence type="ECO:0000256" key="2">
    <source>
        <dbReference type="ARBA" id="ARBA00004308"/>
    </source>
</evidence>
<dbReference type="InterPro" id="IPR036055">
    <property type="entry name" value="LDL_receptor-like_sf"/>
</dbReference>
<keyword evidence="10" id="KW-0675">Receptor</keyword>
<evidence type="ECO:0000256" key="6">
    <source>
        <dbReference type="ARBA" id="ARBA00023136"/>
    </source>
</evidence>
<dbReference type="InterPro" id="IPR023415">
    <property type="entry name" value="LDLR_class-A_CS"/>
</dbReference>
<name>A0A132AAX7_SARSC</name>
<dbReference type="InterPro" id="IPR050685">
    <property type="entry name" value="LDLR"/>
</dbReference>
<protein>
    <submittedName>
        <fullName evidence="10">Low density lipoprotein receptor-related protein 5-like protein</fullName>
    </submittedName>
</protein>
<keyword evidence="3" id="KW-0812">Transmembrane</keyword>
<feature type="compositionally biased region" description="Acidic residues" evidence="9">
    <location>
        <begin position="37"/>
        <end position="58"/>
    </location>
</feature>
<dbReference type="Gene3D" id="4.10.400.10">
    <property type="entry name" value="Low-density Lipoprotein Receptor"/>
    <property type="match status" value="2"/>
</dbReference>
<dbReference type="GO" id="GO:0005886">
    <property type="term" value="C:plasma membrane"/>
    <property type="evidence" value="ECO:0007669"/>
    <property type="project" value="TreeGrafter"/>
</dbReference>
<dbReference type="VEuPathDB" id="VectorBase:SSCA004998"/>
<dbReference type="PROSITE" id="PS50068">
    <property type="entry name" value="LDLRA_2"/>
    <property type="match status" value="2"/>
</dbReference>
<organism evidence="10 11">
    <name type="scientific">Sarcoptes scabiei</name>
    <name type="common">Itch mite</name>
    <name type="synonym">Acarus scabiei</name>
    <dbReference type="NCBI Taxonomy" id="52283"/>
    <lineage>
        <taxon>Eukaryota</taxon>
        <taxon>Metazoa</taxon>
        <taxon>Ecdysozoa</taxon>
        <taxon>Arthropoda</taxon>
        <taxon>Chelicerata</taxon>
        <taxon>Arachnida</taxon>
        <taxon>Acari</taxon>
        <taxon>Acariformes</taxon>
        <taxon>Sarcoptiformes</taxon>
        <taxon>Astigmata</taxon>
        <taxon>Psoroptidia</taxon>
        <taxon>Sarcoptoidea</taxon>
        <taxon>Sarcoptidae</taxon>
        <taxon>Sarcoptinae</taxon>
        <taxon>Sarcoptes</taxon>
    </lineage>
</organism>
<dbReference type="OrthoDB" id="6514856at2759"/>
<feature type="region of interest" description="Disordered" evidence="9">
    <location>
        <begin position="1"/>
        <end position="59"/>
    </location>
</feature>
<dbReference type="GO" id="GO:0012505">
    <property type="term" value="C:endomembrane system"/>
    <property type="evidence" value="ECO:0007669"/>
    <property type="project" value="UniProtKB-SubCell"/>
</dbReference>
<dbReference type="InterPro" id="IPR002172">
    <property type="entry name" value="LDrepeatLR_classA_rpt"/>
</dbReference>
<keyword evidence="6" id="KW-0472">Membrane</keyword>
<dbReference type="PRINTS" id="PR00261">
    <property type="entry name" value="LDLRECEPTOR"/>
</dbReference>
<sequence>MSSSKSNTIIKRSKKTKRNPSDHRSRSSKTFRRLFNDDDNENDDEDDDDDDDVDDDRDQIDRNCSPEQLYCAALKKCLPFSSLCDGHVRCPDQIHDELKCSQNHSNNHLHNHHQQLNRAQHYDQNRAYRTECYHDQFECKDRSGCIHLELRCDGQNDCEDQSDESDCQCRLNEFRCSKQFQCIDIKFRYF</sequence>
<keyword evidence="4" id="KW-0677">Repeat</keyword>
<dbReference type="SMART" id="SM00192">
    <property type="entry name" value="LDLa"/>
    <property type="match status" value="2"/>
</dbReference>
<keyword evidence="10" id="KW-0449">Lipoprotein</keyword>
<dbReference type="EMBL" id="JXLN01012231">
    <property type="protein sequence ID" value="KPM08132.1"/>
    <property type="molecule type" value="Genomic_DNA"/>
</dbReference>
<comment type="caution">
    <text evidence="10">The sequence shown here is derived from an EMBL/GenBank/DDBJ whole genome shotgun (WGS) entry which is preliminary data.</text>
</comment>
<keyword evidence="7 8" id="KW-1015">Disulfide bond</keyword>
<dbReference type="Pfam" id="PF00057">
    <property type="entry name" value="Ldl_recept_a"/>
    <property type="match status" value="1"/>
</dbReference>
<accession>A0A132AAX7</accession>
<proteinExistence type="predicted"/>
<comment type="subcellular location">
    <subcellularLocation>
        <location evidence="2">Endomembrane system</location>
    </subcellularLocation>
    <subcellularLocation>
        <location evidence="1">Membrane</location>
        <topology evidence="1">Single-pass membrane protein</topology>
    </subcellularLocation>
</comment>
<evidence type="ECO:0000256" key="4">
    <source>
        <dbReference type="ARBA" id="ARBA00022737"/>
    </source>
</evidence>
<evidence type="ECO:0000256" key="7">
    <source>
        <dbReference type="ARBA" id="ARBA00023157"/>
    </source>
</evidence>
<dbReference type="PANTHER" id="PTHR24270">
    <property type="entry name" value="LOW-DENSITY LIPOPROTEIN RECEPTOR-RELATED"/>
    <property type="match status" value="1"/>
</dbReference>
<feature type="compositionally biased region" description="Polar residues" evidence="9">
    <location>
        <begin position="1"/>
        <end position="10"/>
    </location>
</feature>
<keyword evidence="5" id="KW-1133">Transmembrane helix</keyword>
<dbReference type="CDD" id="cd00112">
    <property type="entry name" value="LDLa"/>
    <property type="match status" value="1"/>
</dbReference>
<evidence type="ECO:0000256" key="9">
    <source>
        <dbReference type="SAM" id="MobiDB-lite"/>
    </source>
</evidence>
<feature type="disulfide bond" evidence="8">
    <location>
        <begin position="152"/>
        <end position="167"/>
    </location>
</feature>
<evidence type="ECO:0000313" key="10">
    <source>
        <dbReference type="EMBL" id="KPM08132.1"/>
    </source>
</evidence>
<dbReference type="AlphaFoldDB" id="A0A132AAX7"/>
<evidence type="ECO:0000256" key="3">
    <source>
        <dbReference type="ARBA" id="ARBA00022692"/>
    </source>
</evidence>
<dbReference type="SUPFAM" id="SSF57424">
    <property type="entry name" value="LDL receptor-like module"/>
    <property type="match status" value="2"/>
</dbReference>